<evidence type="ECO:0000259" key="1">
    <source>
        <dbReference type="SMART" id="SM00421"/>
    </source>
</evidence>
<dbReference type="EMBL" id="CP011112">
    <property type="protein sequence ID" value="AKU17569.1"/>
    <property type="molecule type" value="Genomic_DNA"/>
</dbReference>
<dbReference type="SUPFAM" id="SSF46894">
    <property type="entry name" value="C-terminal effector domain of the bipartite response regulators"/>
    <property type="match status" value="1"/>
</dbReference>
<sequence length="120" mass="13769">MFAIDRRLALVRVPLNAAGVSYIVTADRVVVQNVVTLIDRIVASSMPVQLRDRRRPLKPTLRQLRILHLMTYGMTDEKIASELKITSRTIRSAVADLYTMFEVQSRFELGIAYQRWVNGH</sequence>
<dbReference type="InterPro" id="IPR036388">
    <property type="entry name" value="WH-like_DNA-bd_sf"/>
</dbReference>
<evidence type="ECO:0000313" key="3">
    <source>
        <dbReference type="Proteomes" id="UP000066480"/>
    </source>
</evidence>
<dbReference type="AlphaFoldDB" id="A0A0K1JLG8"/>
<evidence type="ECO:0000313" key="2">
    <source>
        <dbReference type="EMBL" id="AKU17569.1"/>
    </source>
</evidence>
<dbReference type="InterPro" id="IPR000792">
    <property type="entry name" value="Tscrpt_reg_LuxR_C"/>
</dbReference>
<feature type="domain" description="HTH luxR-type" evidence="1">
    <location>
        <begin position="56"/>
        <end position="113"/>
    </location>
</feature>
<dbReference type="Proteomes" id="UP000066480">
    <property type="component" value="Chromosome"/>
</dbReference>
<dbReference type="Pfam" id="PF00196">
    <property type="entry name" value="GerE"/>
    <property type="match status" value="1"/>
</dbReference>
<dbReference type="InterPro" id="IPR016032">
    <property type="entry name" value="Sig_transdc_resp-reg_C-effctor"/>
</dbReference>
<protein>
    <recommendedName>
        <fullName evidence="1">HTH luxR-type domain-containing protein</fullName>
    </recommendedName>
</protein>
<proteinExistence type="predicted"/>
<organism evidence="2 3">
    <name type="scientific">Luteipulveratus mongoliensis</name>
    <dbReference type="NCBI Taxonomy" id="571913"/>
    <lineage>
        <taxon>Bacteria</taxon>
        <taxon>Bacillati</taxon>
        <taxon>Actinomycetota</taxon>
        <taxon>Actinomycetes</taxon>
        <taxon>Micrococcales</taxon>
        <taxon>Dermacoccaceae</taxon>
        <taxon>Luteipulveratus</taxon>
    </lineage>
</organism>
<dbReference type="GO" id="GO:0006355">
    <property type="term" value="P:regulation of DNA-templated transcription"/>
    <property type="evidence" value="ECO:0007669"/>
    <property type="project" value="InterPro"/>
</dbReference>
<dbReference type="GO" id="GO:0003677">
    <property type="term" value="F:DNA binding"/>
    <property type="evidence" value="ECO:0007669"/>
    <property type="project" value="InterPro"/>
</dbReference>
<gene>
    <name evidence="2" type="ORF">VV02_19830</name>
</gene>
<dbReference type="SMART" id="SM00421">
    <property type="entry name" value="HTH_LUXR"/>
    <property type="match status" value="1"/>
</dbReference>
<dbReference type="KEGG" id="lmoi:VV02_19830"/>
<reference evidence="2 3" key="1">
    <citation type="submission" date="2015-03" db="EMBL/GenBank/DDBJ databases">
        <title>Luteipulveratus halotolerans sp. nov., a novel actinobacterium (Dermacoccaceae) from Sarawak, Malaysia.</title>
        <authorList>
            <person name="Juboi H."/>
            <person name="Basik A."/>
            <person name="Shamsul S.S."/>
            <person name="Arnold P."/>
            <person name="Schmitt E.K."/>
            <person name="Sanglier J.-J."/>
            <person name="Yeo T."/>
        </authorList>
    </citation>
    <scope>NUCLEOTIDE SEQUENCE [LARGE SCALE GENOMIC DNA]</scope>
    <source>
        <strain evidence="2 3">MN07-A0370</strain>
    </source>
</reference>
<name>A0A0K1JLG8_9MICO</name>
<accession>A0A0K1JLG8</accession>
<dbReference type="Gene3D" id="1.10.10.10">
    <property type="entry name" value="Winged helix-like DNA-binding domain superfamily/Winged helix DNA-binding domain"/>
    <property type="match status" value="1"/>
</dbReference>
<keyword evidence="3" id="KW-1185">Reference proteome</keyword>